<dbReference type="AlphaFoldDB" id="A0A1G9PWV6"/>
<accession>A0A1G9PWV6</accession>
<dbReference type="Gene3D" id="3.60.21.10">
    <property type="match status" value="1"/>
</dbReference>
<dbReference type="SUPFAM" id="SSF56300">
    <property type="entry name" value="Metallo-dependent phosphatases"/>
    <property type="match status" value="1"/>
</dbReference>
<gene>
    <name evidence="2" type="ORF">SAMN05660299_00029</name>
</gene>
<dbReference type="InterPro" id="IPR051158">
    <property type="entry name" value="Metallophosphoesterase_sf"/>
</dbReference>
<evidence type="ECO:0000313" key="3">
    <source>
        <dbReference type="Proteomes" id="UP000199309"/>
    </source>
</evidence>
<evidence type="ECO:0000313" key="2">
    <source>
        <dbReference type="EMBL" id="SDM03249.1"/>
    </source>
</evidence>
<dbReference type="Pfam" id="PF00149">
    <property type="entry name" value="Metallophos"/>
    <property type="match status" value="1"/>
</dbReference>
<organism evidence="2 3">
    <name type="scientific">Megasphaera paucivorans</name>
    <dbReference type="NCBI Taxonomy" id="349095"/>
    <lineage>
        <taxon>Bacteria</taxon>
        <taxon>Bacillati</taxon>
        <taxon>Bacillota</taxon>
        <taxon>Negativicutes</taxon>
        <taxon>Veillonellales</taxon>
        <taxon>Veillonellaceae</taxon>
        <taxon>Megasphaera</taxon>
    </lineage>
</organism>
<dbReference type="InterPro" id="IPR014578">
    <property type="entry name" value="Pesterase_CT488"/>
</dbReference>
<dbReference type="PIRSF" id="PIRSF033094">
    <property type="entry name" value="Pesterase_CT488"/>
    <property type="match status" value="1"/>
</dbReference>
<dbReference type="Proteomes" id="UP000199309">
    <property type="component" value="Unassembled WGS sequence"/>
</dbReference>
<reference evidence="2 3" key="1">
    <citation type="submission" date="2016-10" db="EMBL/GenBank/DDBJ databases">
        <authorList>
            <person name="de Groot N.N."/>
        </authorList>
    </citation>
    <scope>NUCLEOTIDE SEQUENCE [LARGE SCALE GENOMIC DNA]</scope>
    <source>
        <strain evidence="2 3">DSM 16981</strain>
    </source>
</reference>
<dbReference type="EMBL" id="FNHQ01000001">
    <property type="protein sequence ID" value="SDM03249.1"/>
    <property type="molecule type" value="Genomic_DNA"/>
</dbReference>
<evidence type="ECO:0000259" key="1">
    <source>
        <dbReference type="Pfam" id="PF00149"/>
    </source>
</evidence>
<protein>
    <recommendedName>
        <fullName evidence="1">Calcineurin-like phosphoesterase domain-containing protein</fullName>
    </recommendedName>
</protein>
<dbReference type="PANTHER" id="PTHR31302">
    <property type="entry name" value="TRANSMEMBRANE PROTEIN WITH METALLOPHOSPHOESTERASE DOMAIN-RELATED"/>
    <property type="match status" value="1"/>
</dbReference>
<keyword evidence="3" id="KW-1185">Reference proteome</keyword>
<sequence length="242" mass="27603">MRLFAIGDLHLSGHPPTKPMNIFGPAWENHWDRICTDWQHRVTEDDVVLLAGDISWATHLSDAMCDLDEVRALPGKKIIIRGNHDYWWESVSKLTRLSGDGNMTYIQDDCIAVDNGTIAVCGTRGWICPGDLHYREEKDAKPYRRELLRVERILQKADTLGCQTKLLLLHYPPVCDLVNPSGFTDLLEKYKVPLCIFGHLHGMKPRTMFPRMYKGTLLQLVSADYQECKLLEIQLNDKGGAE</sequence>
<dbReference type="InterPro" id="IPR004843">
    <property type="entry name" value="Calcineurin-like_PHP"/>
</dbReference>
<proteinExistence type="predicted"/>
<name>A0A1G9PWV6_9FIRM</name>
<dbReference type="STRING" id="349095.SAMN05660299_00029"/>
<dbReference type="OrthoDB" id="8610138at2"/>
<feature type="domain" description="Calcineurin-like phosphoesterase" evidence="1">
    <location>
        <begin position="1"/>
        <end position="202"/>
    </location>
</feature>
<dbReference type="PANTHER" id="PTHR31302:SF22">
    <property type="entry name" value="PHOSPHOESTERASE"/>
    <property type="match status" value="1"/>
</dbReference>
<dbReference type="RefSeq" id="WP_091647123.1">
    <property type="nucleotide sequence ID" value="NZ_FNHQ01000001.1"/>
</dbReference>
<dbReference type="GO" id="GO:0016787">
    <property type="term" value="F:hydrolase activity"/>
    <property type="evidence" value="ECO:0007669"/>
    <property type="project" value="InterPro"/>
</dbReference>
<dbReference type="InterPro" id="IPR029052">
    <property type="entry name" value="Metallo-depent_PP-like"/>
</dbReference>